<dbReference type="RefSeq" id="WP_255028288.1">
    <property type="nucleotide sequence ID" value="NZ_JANDHW010000016.1"/>
</dbReference>
<name>A0ABT1MMD2_9BACT</name>
<proteinExistence type="predicted"/>
<protein>
    <submittedName>
        <fullName evidence="1">Uncharacterized protein</fullName>
    </submittedName>
</protein>
<organism evidence="1 2">
    <name type="scientific">Coprobacter tertius</name>
    <dbReference type="NCBI Taxonomy" id="2944915"/>
    <lineage>
        <taxon>Bacteria</taxon>
        <taxon>Pseudomonadati</taxon>
        <taxon>Bacteroidota</taxon>
        <taxon>Bacteroidia</taxon>
        <taxon>Bacteroidales</taxon>
        <taxon>Barnesiellaceae</taxon>
        <taxon>Coprobacter</taxon>
    </lineage>
</organism>
<reference evidence="1 2" key="1">
    <citation type="submission" date="2022-07" db="EMBL/GenBank/DDBJ databases">
        <title>Fecal culturing of patients with breast cancer.</title>
        <authorList>
            <person name="Teng N.M.Y."/>
            <person name="Kiu R."/>
            <person name="Evans R."/>
            <person name="Baker D.J."/>
            <person name="Zenner C."/>
            <person name="Robinson S.D."/>
            <person name="Hall L.J."/>
        </authorList>
    </citation>
    <scope>NUCLEOTIDE SEQUENCE [LARGE SCALE GENOMIC DNA]</scope>
    <source>
        <strain evidence="1 2">LH1063</strain>
    </source>
</reference>
<evidence type="ECO:0000313" key="1">
    <source>
        <dbReference type="EMBL" id="MCP9612908.1"/>
    </source>
</evidence>
<evidence type="ECO:0000313" key="2">
    <source>
        <dbReference type="Proteomes" id="UP001205603"/>
    </source>
</evidence>
<keyword evidence="2" id="KW-1185">Reference proteome</keyword>
<comment type="caution">
    <text evidence="1">The sequence shown here is derived from an EMBL/GenBank/DDBJ whole genome shotgun (WGS) entry which is preliminary data.</text>
</comment>
<gene>
    <name evidence="1" type="ORF">NMU02_12480</name>
</gene>
<sequence length="208" mass="24882">MKVDFIVDKERFEKERIKKNKIFQADLLLPDNMFKRGFDDFLFFESIFLYHEDFFEGMIEFIKKLGNNSFTFYTVSPNPESYFYYYFKKYSVAVIPITATSDEYQEFIHRDPGDSPADSMFSNGETVVLFSETPEWGIVASKDWEIGIVGFKTKKVREFFIESFKEDVGSDKMFDTLDSYIQQFDSMFHMTEEAKKRWYNLRKNYLGY</sequence>
<dbReference type="Proteomes" id="UP001205603">
    <property type="component" value="Unassembled WGS sequence"/>
</dbReference>
<dbReference type="EMBL" id="JANDHW010000016">
    <property type="protein sequence ID" value="MCP9612908.1"/>
    <property type="molecule type" value="Genomic_DNA"/>
</dbReference>
<accession>A0ABT1MMD2</accession>